<keyword evidence="1" id="KW-0732">Signal</keyword>
<sequence>MAVVILGVIISALSLTTTDAAAMSSSRNSLISDKWRDIVLSLHNEFRRTLAKGDQVGKNGKLTAAKNINTLHWDYNAEELAQLEAAKCSATITPPLNYGSIQSKISVKKSCDAIVTTQTEIRKWWDDGAKEQTDQNKVANNDKFSQMAYAETSAVACSYSTCSSNTELNLVCFYNKKAQQATLYDPNADGCTCAGCTAYLCPSTFDPAEFTSSVCPTCDPSTQKFREAALYLHNYYRGLVATGWAEDAKSKYAKPAKSMIQLTYDKAQEVAANAYLTQNNDCPTAPEDPGYSGENFWTSTDYKLSEEEAIEKAVEDWFGYLKTSGLGDDVTYASLSSNPAKQLGNVIHDKATSVGCAVKACQKAGVIVVDCRYDPKLTTGKIYETGTTCSSCGSNKKCSSLNGLCA</sequence>
<dbReference type="CDD" id="cd05380">
    <property type="entry name" value="CAP_euk"/>
    <property type="match status" value="2"/>
</dbReference>
<feature type="domain" description="SCP" evidence="2">
    <location>
        <begin position="224"/>
        <end position="378"/>
    </location>
</feature>
<organism evidence="3 4">
    <name type="scientific">Necator americanus</name>
    <name type="common">Human hookworm</name>
    <dbReference type="NCBI Taxonomy" id="51031"/>
    <lineage>
        <taxon>Eukaryota</taxon>
        <taxon>Metazoa</taxon>
        <taxon>Ecdysozoa</taxon>
        <taxon>Nematoda</taxon>
        <taxon>Chromadorea</taxon>
        <taxon>Rhabditida</taxon>
        <taxon>Rhabditina</taxon>
        <taxon>Rhabditomorpha</taxon>
        <taxon>Strongyloidea</taxon>
        <taxon>Ancylostomatidae</taxon>
        <taxon>Bunostominae</taxon>
        <taxon>Necator</taxon>
    </lineage>
</organism>
<dbReference type="InterPro" id="IPR035940">
    <property type="entry name" value="CAP_sf"/>
</dbReference>
<dbReference type="SMART" id="SM00198">
    <property type="entry name" value="SCP"/>
    <property type="match status" value="2"/>
</dbReference>
<evidence type="ECO:0000313" key="4">
    <source>
        <dbReference type="Proteomes" id="UP001303046"/>
    </source>
</evidence>
<accession>A0ABR1DRT8</accession>
<feature type="chain" id="PRO_5045948015" description="SCP domain-containing protein" evidence="1">
    <location>
        <begin position="21"/>
        <end position="406"/>
    </location>
</feature>
<keyword evidence="4" id="KW-1185">Reference proteome</keyword>
<comment type="caution">
    <text evidence="3">The sequence shown here is derived from an EMBL/GenBank/DDBJ whole genome shotgun (WGS) entry which is preliminary data.</text>
</comment>
<protein>
    <recommendedName>
        <fullName evidence="2">SCP domain-containing protein</fullName>
    </recommendedName>
</protein>
<reference evidence="3 4" key="1">
    <citation type="submission" date="2023-08" db="EMBL/GenBank/DDBJ databases">
        <title>A Necator americanus chromosomal reference genome.</title>
        <authorList>
            <person name="Ilik V."/>
            <person name="Petrzelkova K.J."/>
            <person name="Pardy F."/>
            <person name="Fuh T."/>
            <person name="Niatou-Singa F.S."/>
            <person name="Gouil Q."/>
            <person name="Baker L."/>
            <person name="Ritchie M.E."/>
            <person name="Jex A.R."/>
            <person name="Gazzola D."/>
            <person name="Li H."/>
            <person name="Toshio Fujiwara R."/>
            <person name="Zhan B."/>
            <person name="Aroian R.V."/>
            <person name="Pafco B."/>
            <person name="Schwarz E.M."/>
        </authorList>
    </citation>
    <scope>NUCLEOTIDE SEQUENCE [LARGE SCALE GENOMIC DNA]</scope>
    <source>
        <strain evidence="3 4">Aroian</strain>
        <tissue evidence="3">Whole animal</tissue>
    </source>
</reference>
<evidence type="ECO:0000259" key="2">
    <source>
        <dbReference type="SMART" id="SM00198"/>
    </source>
</evidence>
<gene>
    <name evidence="3" type="primary">Necator_chrV.g17376</name>
    <name evidence="3" type="ORF">RB195_012586</name>
</gene>
<dbReference type="InterPro" id="IPR001283">
    <property type="entry name" value="CRISP-related"/>
</dbReference>
<evidence type="ECO:0000256" key="1">
    <source>
        <dbReference type="SAM" id="SignalP"/>
    </source>
</evidence>
<dbReference type="Proteomes" id="UP001303046">
    <property type="component" value="Unassembled WGS sequence"/>
</dbReference>
<name>A0ABR1DRT8_NECAM</name>
<feature type="domain" description="SCP" evidence="2">
    <location>
        <begin position="33"/>
        <end position="178"/>
    </location>
</feature>
<dbReference type="Gene3D" id="3.40.33.10">
    <property type="entry name" value="CAP"/>
    <property type="match status" value="2"/>
</dbReference>
<dbReference type="Pfam" id="PF00188">
    <property type="entry name" value="CAP"/>
    <property type="match status" value="2"/>
</dbReference>
<dbReference type="EMBL" id="JAVFWL010000005">
    <property type="protein sequence ID" value="KAK6753070.1"/>
    <property type="molecule type" value="Genomic_DNA"/>
</dbReference>
<feature type="signal peptide" evidence="1">
    <location>
        <begin position="1"/>
        <end position="20"/>
    </location>
</feature>
<dbReference type="PANTHER" id="PTHR10334">
    <property type="entry name" value="CYSTEINE-RICH SECRETORY PROTEIN-RELATED"/>
    <property type="match status" value="1"/>
</dbReference>
<dbReference type="InterPro" id="IPR014044">
    <property type="entry name" value="CAP_dom"/>
</dbReference>
<evidence type="ECO:0000313" key="3">
    <source>
        <dbReference type="EMBL" id="KAK6753070.1"/>
    </source>
</evidence>
<proteinExistence type="predicted"/>
<dbReference type="SUPFAM" id="SSF55797">
    <property type="entry name" value="PR-1-like"/>
    <property type="match status" value="2"/>
</dbReference>